<comment type="caution">
    <text evidence="4">The sequence shown here is derived from an EMBL/GenBank/DDBJ whole genome shotgun (WGS) entry which is preliminary data.</text>
</comment>
<accession>A0ABV2REU8</accession>
<dbReference type="PANTHER" id="PTHR10937:SF8">
    <property type="entry name" value="AMINOTRANSFERASE-RELATED"/>
    <property type="match status" value="1"/>
</dbReference>
<gene>
    <name evidence="4" type="ORF">ABIE19_003063</name>
</gene>
<feature type="domain" description="SIS" evidence="3">
    <location>
        <begin position="33"/>
        <end position="184"/>
    </location>
</feature>
<keyword evidence="2" id="KW-0677">Repeat</keyword>
<proteinExistence type="predicted"/>
<dbReference type="CDD" id="cd05009">
    <property type="entry name" value="SIS_GlmS_GlmD_2"/>
    <property type="match status" value="1"/>
</dbReference>
<dbReference type="PANTHER" id="PTHR10937">
    <property type="entry name" value="GLUCOSAMINE--FRUCTOSE-6-PHOSPHATE AMINOTRANSFERASE, ISOMERIZING"/>
    <property type="match status" value="1"/>
</dbReference>
<name>A0ABV2REU8_9CAUL</name>
<keyword evidence="4" id="KW-0808">Transferase</keyword>
<dbReference type="RefSeq" id="WP_354090069.1">
    <property type="nucleotide sequence ID" value="NZ_JBEPTF010000004.1"/>
</dbReference>
<evidence type="ECO:0000313" key="5">
    <source>
        <dbReference type="Proteomes" id="UP001549313"/>
    </source>
</evidence>
<keyword evidence="1 4" id="KW-0032">Aminotransferase</keyword>
<dbReference type="InterPro" id="IPR035466">
    <property type="entry name" value="GlmS/AgaS_SIS"/>
</dbReference>
<dbReference type="CDD" id="cd05008">
    <property type="entry name" value="SIS_GlmS_GlmD_1"/>
    <property type="match status" value="1"/>
</dbReference>
<dbReference type="PROSITE" id="PS51464">
    <property type="entry name" value="SIS"/>
    <property type="match status" value="2"/>
</dbReference>
<reference evidence="4 5" key="1">
    <citation type="submission" date="2024-06" db="EMBL/GenBank/DDBJ databases">
        <title>Sorghum-associated microbial communities from plants grown in Nebraska, USA.</title>
        <authorList>
            <person name="Schachtman D."/>
        </authorList>
    </citation>
    <scope>NUCLEOTIDE SEQUENCE [LARGE SCALE GENOMIC DNA]</scope>
    <source>
        <strain evidence="4 5">2814</strain>
    </source>
</reference>
<feature type="domain" description="SIS" evidence="3">
    <location>
        <begin position="197"/>
        <end position="329"/>
    </location>
</feature>
<evidence type="ECO:0000313" key="4">
    <source>
        <dbReference type="EMBL" id="MET4685114.1"/>
    </source>
</evidence>
<sequence length="344" mass="35516">MRAEDTKMFAEAAESGRIVAAQLAANASVVAQAAKRLRMTPPTAALICGRGSSDNAGVFARYMIETEVGVLTSPMPLAVSSVYGRKPSVPGSLCLAISQSGKSPDLVAAAAAAKAGGAFVIALVNVEGSPLSQVADLTIPLRAGPELSVAATKSFIASLSAAAHLIAEWSGDAALRQGLERLPELIDAAWTQDWSAALPALTQATNLYVVGRGVGFGVAREAALKLKETCGLHAEAFSTAEVRHGPMALVKTGFPVLLLPQSDATRDDAEDLAADFARRGAKVFFAGATQAPGVVALPTVTAAHPALEPILLIQSFYRLAATLSTARGFDPDSPPYLNKVTETV</sequence>
<organism evidence="4 5">
    <name type="scientific">Brevundimonas faecalis</name>
    <dbReference type="NCBI Taxonomy" id="947378"/>
    <lineage>
        <taxon>Bacteria</taxon>
        <taxon>Pseudomonadati</taxon>
        <taxon>Pseudomonadota</taxon>
        <taxon>Alphaproteobacteria</taxon>
        <taxon>Caulobacterales</taxon>
        <taxon>Caulobacteraceae</taxon>
        <taxon>Brevundimonas</taxon>
    </lineage>
</organism>
<keyword evidence="5" id="KW-1185">Reference proteome</keyword>
<evidence type="ECO:0000256" key="2">
    <source>
        <dbReference type="ARBA" id="ARBA00022737"/>
    </source>
</evidence>
<evidence type="ECO:0000256" key="1">
    <source>
        <dbReference type="ARBA" id="ARBA00022576"/>
    </source>
</evidence>
<protein>
    <submittedName>
        <fullName evidence="4">Glucosamine--fructose-6-phosphate aminotransferase (Isomerizing)</fullName>
        <ecNumber evidence="4">2.6.1.16</ecNumber>
    </submittedName>
</protein>
<dbReference type="EC" id="2.6.1.16" evidence="4"/>
<dbReference type="InterPro" id="IPR046348">
    <property type="entry name" value="SIS_dom_sf"/>
</dbReference>
<dbReference type="Proteomes" id="UP001549313">
    <property type="component" value="Unassembled WGS sequence"/>
</dbReference>
<evidence type="ECO:0000259" key="3">
    <source>
        <dbReference type="PROSITE" id="PS51464"/>
    </source>
</evidence>
<dbReference type="GO" id="GO:0004360">
    <property type="term" value="F:glutamine-fructose-6-phosphate transaminase (isomerizing) activity"/>
    <property type="evidence" value="ECO:0007669"/>
    <property type="project" value="UniProtKB-EC"/>
</dbReference>
<dbReference type="EMBL" id="JBEPTF010000004">
    <property type="protein sequence ID" value="MET4685114.1"/>
    <property type="molecule type" value="Genomic_DNA"/>
</dbReference>
<dbReference type="Gene3D" id="3.40.50.10490">
    <property type="entry name" value="Glucose-6-phosphate isomerase like protein, domain 1"/>
    <property type="match status" value="2"/>
</dbReference>
<dbReference type="SUPFAM" id="SSF53697">
    <property type="entry name" value="SIS domain"/>
    <property type="match status" value="1"/>
</dbReference>
<dbReference type="InterPro" id="IPR001347">
    <property type="entry name" value="SIS_dom"/>
</dbReference>
<dbReference type="Pfam" id="PF01380">
    <property type="entry name" value="SIS"/>
    <property type="match status" value="2"/>
</dbReference>
<dbReference type="InterPro" id="IPR035490">
    <property type="entry name" value="GlmS/FrlB_SIS"/>
</dbReference>